<dbReference type="AlphaFoldDB" id="A0A2S2PYL6"/>
<dbReference type="EMBL" id="GGMS01001257">
    <property type="protein sequence ID" value="MBY70460.1"/>
    <property type="molecule type" value="Transcribed_RNA"/>
</dbReference>
<organism evidence="2">
    <name type="scientific">Sipha flava</name>
    <name type="common">yellow sugarcane aphid</name>
    <dbReference type="NCBI Taxonomy" id="143950"/>
    <lineage>
        <taxon>Eukaryota</taxon>
        <taxon>Metazoa</taxon>
        <taxon>Ecdysozoa</taxon>
        <taxon>Arthropoda</taxon>
        <taxon>Hexapoda</taxon>
        <taxon>Insecta</taxon>
        <taxon>Pterygota</taxon>
        <taxon>Neoptera</taxon>
        <taxon>Paraneoptera</taxon>
        <taxon>Hemiptera</taxon>
        <taxon>Sternorrhyncha</taxon>
        <taxon>Aphidomorpha</taxon>
        <taxon>Aphidoidea</taxon>
        <taxon>Aphididae</taxon>
        <taxon>Sipha</taxon>
    </lineage>
</organism>
<evidence type="ECO:0000256" key="1">
    <source>
        <dbReference type="SAM" id="MobiDB-lite"/>
    </source>
</evidence>
<protein>
    <submittedName>
        <fullName evidence="2">Uncharacterized protein</fullName>
    </submittedName>
</protein>
<reference evidence="2" key="1">
    <citation type="submission" date="2018-04" db="EMBL/GenBank/DDBJ databases">
        <title>Transcriptome assembly of Sipha flava.</title>
        <authorList>
            <person name="Scully E.D."/>
            <person name="Geib S.M."/>
            <person name="Palmer N.A."/>
            <person name="Koch K."/>
            <person name="Bradshaw J."/>
            <person name="Heng-Moss T."/>
            <person name="Sarath G."/>
        </authorList>
    </citation>
    <scope>NUCLEOTIDE SEQUENCE</scope>
</reference>
<name>A0A2S2PYL6_9HEMI</name>
<sequence length="120" mass="14116">MLVHPFRKRFLLYGVSFIGYAEDSSVGRVQLQYAERFVLCPLLEALVRVEVHDWWLSNNSSAVCGYRPVYGQHRFSSGRHRRRCTAQHTRHAIDRYHLNGPCESQDKNRTKKKKKKKKGK</sequence>
<feature type="region of interest" description="Disordered" evidence="1">
    <location>
        <begin position="98"/>
        <end position="120"/>
    </location>
</feature>
<gene>
    <name evidence="2" type="ORF">g.118106</name>
</gene>
<proteinExistence type="predicted"/>
<feature type="compositionally biased region" description="Basic residues" evidence="1">
    <location>
        <begin position="109"/>
        <end position="120"/>
    </location>
</feature>
<evidence type="ECO:0000313" key="2">
    <source>
        <dbReference type="EMBL" id="MBY70460.1"/>
    </source>
</evidence>
<accession>A0A2S2PYL6</accession>